<dbReference type="Pfam" id="PF20696">
    <property type="entry name" value="UbiD_C"/>
    <property type="match status" value="1"/>
</dbReference>
<proteinExistence type="inferred from homology"/>
<dbReference type="InterPro" id="IPR002830">
    <property type="entry name" value="UbiD"/>
</dbReference>
<dbReference type="InterPro" id="IPR048304">
    <property type="entry name" value="UbiD_Rift_dom"/>
</dbReference>
<feature type="domain" description="3-octaprenyl-4-hydroxybenzoate carboxy-lyase-like C-terminal" evidence="3">
    <location>
        <begin position="53"/>
        <end position="174"/>
    </location>
</feature>
<dbReference type="GO" id="GO:0005737">
    <property type="term" value="C:cytoplasm"/>
    <property type="evidence" value="ECO:0007669"/>
    <property type="project" value="TreeGrafter"/>
</dbReference>
<protein>
    <recommendedName>
        <fullName evidence="5">UbiD family decarboxylase</fullName>
    </recommendedName>
</protein>
<dbReference type="SUPFAM" id="SSF143968">
    <property type="entry name" value="UbiD C-terminal domain-like"/>
    <property type="match status" value="1"/>
</dbReference>
<evidence type="ECO:0000313" key="4">
    <source>
        <dbReference type="EMBL" id="GAG15344.1"/>
    </source>
</evidence>
<evidence type="ECO:0000256" key="1">
    <source>
        <dbReference type="ARBA" id="ARBA00010021"/>
    </source>
</evidence>
<reference evidence="4" key="1">
    <citation type="journal article" date="2014" name="Front. Microbiol.">
        <title>High frequency of phylogenetically diverse reductive dehalogenase-homologous genes in deep subseafloor sedimentary metagenomes.</title>
        <authorList>
            <person name="Kawai M."/>
            <person name="Futagami T."/>
            <person name="Toyoda A."/>
            <person name="Takaki Y."/>
            <person name="Nishi S."/>
            <person name="Hori S."/>
            <person name="Arai W."/>
            <person name="Tsubouchi T."/>
            <person name="Morono Y."/>
            <person name="Uchiyama I."/>
            <person name="Ito T."/>
            <person name="Fujiyama A."/>
            <person name="Inagaki F."/>
            <person name="Takami H."/>
        </authorList>
    </citation>
    <scope>NUCLEOTIDE SEQUENCE</scope>
    <source>
        <strain evidence="4">Expedition CK06-06</strain>
    </source>
</reference>
<dbReference type="FunFam" id="3.40.1670.10:FF:000003">
    <property type="entry name" value="Phenolic acid decarboxylase"/>
    <property type="match status" value="1"/>
</dbReference>
<dbReference type="GO" id="GO:0016831">
    <property type="term" value="F:carboxy-lyase activity"/>
    <property type="evidence" value="ECO:0007669"/>
    <property type="project" value="InterPro"/>
</dbReference>
<dbReference type="AlphaFoldDB" id="X0VB48"/>
<dbReference type="EMBL" id="BARS01033794">
    <property type="protein sequence ID" value="GAG15344.1"/>
    <property type="molecule type" value="Genomic_DNA"/>
</dbReference>
<dbReference type="InterPro" id="IPR049381">
    <property type="entry name" value="UbiD-like_C"/>
</dbReference>
<evidence type="ECO:0000259" key="3">
    <source>
        <dbReference type="Pfam" id="PF20696"/>
    </source>
</evidence>
<dbReference type="PANTHER" id="PTHR30108">
    <property type="entry name" value="3-OCTAPRENYL-4-HYDROXYBENZOATE CARBOXY-LYASE-RELATED"/>
    <property type="match status" value="1"/>
</dbReference>
<comment type="similarity">
    <text evidence="1">Belongs to the UbiD family.</text>
</comment>
<evidence type="ECO:0008006" key="5">
    <source>
        <dbReference type="Google" id="ProtNLM"/>
    </source>
</evidence>
<dbReference type="PANTHER" id="PTHR30108:SF21">
    <property type="entry name" value="4-HYDROXYBENZOATE DECARBOXYLASE"/>
    <property type="match status" value="1"/>
</dbReference>
<comment type="caution">
    <text evidence="4">The sequence shown here is derived from an EMBL/GenBank/DDBJ whole genome shotgun (WGS) entry which is preliminary data.</text>
</comment>
<name>X0VB48_9ZZZZ</name>
<sequence length="201" mass="22924">RITKKMAKEGPFVDITGTYDIVRRQPVMKVDRILRKRNGIYHALIPGGMEHNLLMGMPREPTMFREVSRECRCKGVHITPGGCSWLHAVVSIKKRNENDGKKAINAAFRGHRSLKHVVVVDDDIDIYDPLSVEWAISTRFQADKDRVTRKERGSSLDPSSDQKTRITCKVGIDATKPLGRRAKEFRKATGLKVDLKKYLKR</sequence>
<organism evidence="4">
    <name type="scientific">marine sediment metagenome</name>
    <dbReference type="NCBI Taxonomy" id="412755"/>
    <lineage>
        <taxon>unclassified sequences</taxon>
        <taxon>metagenomes</taxon>
        <taxon>ecological metagenomes</taxon>
    </lineage>
</organism>
<accession>X0VB48</accession>
<evidence type="ECO:0000259" key="2">
    <source>
        <dbReference type="Pfam" id="PF01977"/>
    </source>
</evidence>
<gene>
    <name evidence="4" type="ORF">S01H1_52291</name>
</gene>
<dbReference type="Pfam" id="PF01977">
    <property type="entry name" value="UbiD"/>
    <property type="match status" value="1"/>
</dbReference>
<feature type="non-terminal residue" evidence="4">
    <location>
        <position position="1"/>
    </location>
</feature>
<feature type="domain" description="3-octaprenyl-4-hydroxybenzoate carboxy-lyase-like Rift-related" evidence="2">
    <location>
        <begin position="4"/>
        <end position="48"/>
    </location>
</feature>
<dbReference type="SUPFAM" id="SSF50475">
    <property type="entry name" value="FMN-binding split barrel"/>
    <property type="match status" value="1"/>
</dbReference>
<dbReference type="Gene3D" id="3.40.1670.10">
    <property type="entry name" value="UbiD C-terminal domain-like"/>
    <property type="match status" value="1"/>
</dbReference>